<sequence>MPPQPGVFALPYASTHKTRAPQFTDTIDMSAPYHHHQTAAGPSRLHGAPAEDPKKDKKKTTTHGRFGKELHERREEYAARYYTETITELHATFLQLATRPETLPAYNLRLYPLSLERSALLASIALQERHGLDCVQTAYEEERERVEEEWKRGRERIRERLLEGIEERRRRAREEKEGEGTVVDAGLDSQSRPHITRKLRNKFAGTSPPPTPLASAPGHSNGVISSISSGPITSGPFLNPHSLSVDELPSPFPLPLTSSQLTHNGYNAGTGNGNSNRRRAKGGGREAQAVGGLGKSLAALGGSKESEIEHDLGEIRRGNKRRRAAAATAANKS</sequence>
<dbReference type="GO" id="GO:0010468">
    <property type="term" value="P:regulation of gene expression"/>
    <property type="evidence" value="ECO:0007669"/>
    <property type="project" value="UniProtKB-ARBA"/>
</dbReference>
<feature type="compositionally biased region" description="Basic and acidic residues" evidence="6">
    <location>
        <begin position="304"/>
        <end position="317"/>
    </location>
</feature>
<evidence type="ECO:0000256" key="2">
    <source>
        <dbReference type="ARBA" id="ARBA00022491"/>
    </source>
</evidence>
<keyword evidence="5" id="KW-0539">Nucleus</keyword>
<evidence type="ECO:0000313" key="8">
    <source>
        <dbReference type="Proteomes" id="UP000016930"/>
    </source>
</evidence>
<dbReference type="Proteomes" id="UP000016930">
    <property type="component" value="Unassembled WGS sequence"/>
</dbReference>
<feature type="compositionally biased region" description="Polar residues" evidence="6">
    <location>
        <begin position="262"/>
        <end position="275"/>
    </location>
</feature>
<evidence type="ECO:0000256" key="5">
    <source>
        <dbReference type="ARBA" id="ARBA00023242"/>
    </source>
</evidence>
<gene>
    <name evidence="7" type="ORF">CERSUDRAFT_104423</name>
</gene>
<keyword evidence="8" id="KW-1185">Reference proteome</keyword>
<accession>M2RL20</accession>
<reference evidence="7 8" key="1">
    <citation type="journal article" date="2012" name="Proc. Natl. Acad. Sci. U.S.A.">
        <title>Comparative genomics of Ceriporiopsis subvermispora and Phanerochaete chrysosporium provide insight into selective ligninolysis.</title>
        <authorList>
            <person name="Fernandez-Fueyo E."/>
            <person name="Ruiz-Duenas F.J."/>
            <person name="Ferreira P."/>
            <person name="Floudas D."/>
            <person name="Hibbett D.S."/>
            <person name="Canessa P."/>
            <person name="Larrondo L.F."/>
            <person name="James T.Y."/>
            <person name="Seelenfreund D."/>
            <person name="Lobos S."/>
            <person name="Polanco R."/>
            <person name="Tello M."/>
            <person name="Honda Y."/>
            <person name="Watanabe T."/>
            <person name="Watanabe T."/>
            <person name="Ryu J.S."/>
            <person name="Kubicek C.P."/>
            <person name="Schmoll M."/>
            <person name="Gaskell J."/>
            <person name="Hammel K.E."/>
            <person name="St John F.J."/>
            <person name="Vanden Wymelenberg A."/>
            <person name="Sabat G."/>
            <person name="Splinter BonDurant S."/>
            <person name="Syed K."/>
            <person name="Yadav J.S."/>
            <person name="Doddapaneni H."/>
            <person name="Subramanian V."/>
            <person name="Lavin J.L."/>
            <person name="Oguiza J.A."/>
            <person name="Perez G."/>
            <person name="Pisabarro A.G."/>
            <person name="Ramirez L."/>
            <person name="Santoyo F."/>
            <person name="Master E."/>
            <person name="Coutinho P.M."/>
            <person name="Henrissat B."/>
            <person name="Lombard V."/>
            <person name="Magnuson J.K."/>
            <person name="Kuees U."/>
            <person name="Hori C."/>
            <person name="Igarashi K."/>
            <person name="Samejima M."/>
            <person name="Held B.W."/>
            <person name="Barry K.W."/>
            <person name="LaButti K.M."/>
            <person name="Lapidus A."/>
            <person name="Lindquist E.A."/>
            <person name="Lucas S.M."/>
            <person name="Riley R."/>
            <person name="Salamov A.A."/>
            <person name="Hoffmeister D."/>
            <person name="Schwenk D."/>
            <person name="Hadar Y."/>
            <person name="Yarden O."/>
            <person name="de Vries R.P."/>
            <person name="Wiebenga A."/>
            <person name="Stenlid J."/>
            <person name="Eastwood D."/>
            <person name="Grigoriev I.V."/>
            <person name="Berka R.M."/>
            <person name="Blanchette R.A."/>
            <person name="Kersten P."/>
            <person name="Martinez A.T."/>
            <person name="Vicuna R."/>
            <person name="Cullen D."/>
        </authorList>
    </citation>
    <scope>NUCLEOTIDE SEQUENCE [LARGE SCALE GENOMIC DNA]</scope>
    <source>
        <strain evidence="7 8">B</strain>
    </source>
</reference>
<dbReference type="InterPro" id="IPR013907">
    <property type="entry name" value="Sds3"/>
</dbReference>
<evidence type="ECO:0000256" key="1">
    <source>
        <dbReference type="ARBA" id="ARBA00004123"/>
    </source>
</evidence>
<evidence type="ECO:0000256" key="4">
    <source>
        <dbReference type="ARBA" id="ARBA00023163"/>
    </source>
</evidence>
<evidence type="ECO:0000313" key="7">
    <source>
        <dbReference type="EMBL" id="EMD39172.1"/>
    </source>
</evidence>
<keyword evidence="2" id="KW-0678">Repressor</keyword>
<dbReference type="HOGENOM" id="CLU_071644_0_0_1"/>
<feature type="region of interest" description="Disordered" evidence="6">
    <location>
        <begin position="200"/>
        <end position="227"/>
    </location>
</feature>
<feature type="region of interest" description="Disordered" evidence="6">
    <location>
        <begin position="249"/>
        <end position="333"/>
    </location>
</feature>
<dbReference type="OrthoDB" id="70376at2759"/>
<dbReference type="Pfam" id="PF08598">
    <property type="entry name" value="Sds3"/>
    <property type="match status" value="1"/>
</dbReference>
<protein>
    <submittedName>
        <fullName evidence="7">Uncharacterized protein</fullName>
    </submittedName>
</protein>
<feature type="region of interest" description="Disordered" evidence="6">
    <location>
        <begin position="29"/>
        <end position="65"/>
    </location>
</feature>
<dbReference type="EMBL" id="KB445794">
    <property type="protein sequence ID" value="EMD39172.1"/>
    <property type="molecule type" value="Genomic_DNA"/>
</dbReference>
<comment type="subcellular location">
    <subcellularLocation>
        <location evidence="1">Nucleus</location>
    </subcellularLocation>
</comment>
<evidence type="ECO:0000256" key="3">
    <source>
        <dbReference type="ARBA" id="ARBA00023015"/>
    </source>
</evidence>
<name>M2RL20_CERS8</name>
<keyword evidence="3" id="KW-0805">Transcription regulation</keyword>
<feature type="compositionally biased region" description="Low complexity" evidence="6">
    <location>
        <begin position="213"/>
        <end position="227"/>
    </location>
</feature>
<keyword evidence="4" id="KW-0804">Transcription</keyword>
<dbReference type="SMART" id="SM01401">
    <property type="entry name" value="Sds3"/>
    <property type="match status" value="1"/>
</dbReference>
<evidence type="ECO:0000256" key="6">
    <source>
        <dbReference type="SAM" id="MobiDB-lite"/>
    </source>
</evidence>
<dbReference type="GO" id="GO:0005654">
    <property type="term" value="C:nucleoplasm"/>
    <property type="evidence" value="ECO:0007669"/>
    <property type="project" value="UniProtKB-ARBA"/>
</dbReference>
<proteinExistence type="predicted"/>
<dbReference type="AlphaFoldDB" id="M2RL20"/>
<organism evidence="7 8">
    <name type="scientific">Ceriporiopsis subvermispora (strain B)</name>
    <name type="common">White-rot fungus</name>
    <name type="synonym">Gelatoporia subvermispora</name>
    <dbReference type="NCBI Taxonomy" id="914234"/>
    <lineage>
        <taxon>Eukaryota</taxon>
        <taxon>Fungi</taxon>
        <taxon>Dikarya</taxon>
        <taxon>Basidiomycota</taxon>
        <taxon>Agaricomycotina</taxon>
        <taxon>Agaricomycetes</taxon>
        <taxon>Polyporales</taxon>
        <taxon>Gelatoporiaceae</taxon>
        <taxon>Gelatoporia</taxon>
    </lineage>
</organism>